<gene>
    <name evidence="2" type="ORF">FB559_7479</name>
</gene>
<feature type="region of interest" description="Disordered" evidence="1">
    <location>
        <begin position="1"/>
        <end position="20"/>
    </location>
</feature>
<evidence type="ECO:0000313" key="3">
    <source>
        <dbReference type="Proteomes" id="UP000316096"/>
    </source>
</evidence>
<dbReference type="EMBL" id="VFOZ01000002">
    <property type="protein sequence ID" value="TQL90186.1"/>
    <property type="molecule type" value="Genomic_DNA"/>
</dbReference>
<protein>
    <submittedName>
        <fullName evidence="2">Uncharacterized protein</fullName>
    </submittedName>
</protein>
<sequence length="56" mass="6277">MTSQRPRTSKNGPIESRNHLEDLSPSLRAYVLDRCKREGIPVTSVRVVSSTEVIIP</sequence>
<dbReference type="AlphaFoldDB" id="A0A543BZI3"/>
<evidence type="ECO:0000313" key="2">
    <source>
        <dbReference type="EMBL" id="TQL90186.1"/>
    </source>
</evidence>
<name>A0A543BZI3_9ACTN</name>
<evidence type="ECO:0000256" key="1">
    <source>
        <dbReference type="SAM" id="MobiDB-lite"/>
    </source>
</evidence>
<feature type="compositionally biased region" description="Polar residues" evidence="1">
    <location>
        <begin position="1"/>
        <end position="11"/>
    </location>
</feature>
<proteinExistence type="predicted"/>
<dbReference type="Proteomes" id="UP000316096">
    <property type="component" value="Unassembled WGS sequence"/>
</dbReference>
<dbReference type="RefSeq" id="WP_185792650.1">
    <property type="nucleotide sequence ID" value="NZ_VFOZ01000002.1"/>
</dbReference>
<keyword evidence="3" id="KW-1185">Reference proteome</keyword>
<organism evidence="2 3">
    <name type="scientific">Actinoallomurus bryophytorum</name>
    <dbReference type="NCBI Taxonomy" id="1490222"/>
    <lineage>
        <taxon>Bacteria</taxon>
        <taxon>Bacillati</taxon>
        <taxon>Actinomycetota</taxon>
        <taxon>Actinomycetes</taxon>
        <taxon>Streptosporangiales</taxon>
        <taxon>Thermomonosporaceae</taxon>
        <taxon>Actinoallomurus</taxon>
    </lineage>
</organism>
<accession>A0A543BZI3</accession>
<comment type="caution">
    <text evidence="2">The sequence shown here is derived from an EMBL/GenBank/DDBJ whole genome shotgun (WGS) entry which is preliminary data.</text>
</comment>
<reference evidence="2 3" key="1">
    <citation type="submission" date="2019-06" db="EMBL/GenBank/DDBJ databases">
        <title>Sequencing the genomes of 1000 actinobacteria strains.</title>
        <authorList>
            <person name="Klenk H.-P."/>
        </authorList>
    </citation>
    <scope>NUCLEOTIDE SEQUENCE [LARGE SCALE GENOMIC DNA]</scope>
    <source>
        <strain evidence="2 3">DSM 102200</strain>
    </source>
</reference>